<dbReference type="EMBL" id="DVMU01000012">
    <property type="protein sequence ID" value="HIU33021.1"/>
    <property type="molecule type" value="Genomic_DNA"/>
</dbReference>
<dbReference type="SUPFAM" id="SSF56281">
    <property type="entry name" value="Metallo-hydrolase/oxidoreductase"/>
    <property type="match status" value="1"/>
</dbReference>
<organism evidence="2 3">
    <name type="scientific">Candidatus Pullichristensenella excrementigallinarum</name>
    <dbReference type="NCBI Taxonomy" id="2840907"/>
    <lineage>
        <taxon>Bacteria</taxon>
        <taxon>Bacillati</taxon>
        <taxon>Bacillota</taxon>
        <taxon>Clostridia</taxon>
        <taxon>Candidatus Pullichristensenella</taxon>
    </lineage>
</organism>
<dbReference type="SMART" id="SM00849">
    <property type="entry name" value="Lactamase_B"/>
    <property type="match status" value="1"/>
</dbReference>
<evidence type="ECO:0000313" key="2">
    <source>
        <dbReference type="EMBL" id="HIU33021.1"/>
    </source>
</evidence>
<gene>
    <name evidence="2" type="ORF">IAB02_00530</name>
</gene>
<accession>A0A9D1IA18</accession>
<evidence type="ECO:0000259" key="1">
    <source>
        <dbReference type="SMART" id="SM00849"/>
    </source>
</evidence>
<dbReference type="Proteomes" id="UP000824072">
    <property type="component" value="Unassembled WGS sequence"/>
</dbReference>
<dbReference type="PANTHER" id="PTHR47619">
    <property type="entry name" value="METALLO-HYDROLASE YYCJ-RELATED"/>
    <property type="match status" value="1"/>
</dbReference>
<dbReference type="InterPro" id="IPR052533">
    <property type="entry name" value="WalJ/YycJ-like"/>
</dbReference>
<comment type="caution">
    <text evidence="2">The sequence shown here is derived from an EMBL/GenBank/DDBJ whole genome shotgun (WGS) entry which is preliminary data.</text>
</comment>
<dbReference type="AlphaFoldDB" id="A0A9D1IA18"/>
<dbReference type="Pfam" id="PF12706">
    <property type="entry name" value="Lactamase_B_2"/>
    <property type="match status" value="1"/>
</dbReference>
<protein>
    <submittedName>
        <fullName evidence="2">MBL fold metallo-hydrolase</fullName>
    </submittedName>
</protein>
<feature type="domain" description="Metallo-beta-lactamase" evidence="1">
    <location>
        <begin position="13"/>
        <end position="193"/>
    </location>
</feature>
<dbReference type="Gene3D" id="3.60.15.10">
    <property type="entry name" value="Ribonuclease Z/Hydroxyacylglutathione hydrolase-like"/>
    <property type="match status" value="1"/>
</dbReference>
<name>A0A9D1IA18_9FIRM</name>
<dbReference type="InterPro" id="IPR001279">
    <property type="entry name" value="Metallo-B-lactamas"/>
</dbReference>
<reference evidence="2" key="1">
    <citation type="submission" date="2020-10" db="EMBL/GenBank/DDBJ databases">
        <authorList>
            <person name="Gilroy R."/>
        </authorList>
    </citation>
    <scope>NUCLEOTIDE SEQUENCE</scope>
    <source>
        <strain evidence="2">ChiHcec3-11533</strain>
    </source>
</reference>
<dbReference type="InterPro" id="IPR036866">
    <property type="entry name" value="RibonucZ/Hydroxyglut_hydro"/>
</dbReference>
<evidence type="ECO:0000313" key="3">
    <source>
        <dbReference type="Proteomes" id="UP000824072"/>
    </source>
</evidence>
<dbReference type="PANTHER" id="PTHR47619:SF1">
    <property type="entry name" value="EXODEOXYRIBONUCLEASE WALJ"/>
    <property type="match status" value="1"/>
</dbReference>
<proteinExistence type="predicted"/>
<reference evidence="2" key="2">
    <citation type="journal article" date="2021" name="PeerJ">
        <title>Extensive microbial diversity within the chicken gut microbiome revealed by metagenomics and culture.</title>
        <authorList>
            <person name="Gilroy R."/>
            <person name="Ravi A."/>
            <person name="Getino M."/>
            <person name="Pursley I."/>
            <person name="Horton D.L."/>
            <person name="Alikhan N.F."/>
            <person name="Baker D."/>
            <person name="Gharbi K."/>
            <person name="Hall N."/>
            <person name="Watson M."/>
            <person name="Adriaenssens E.M."/>
            <person name="Foster-Nyarko E."/>
            <person name="Jarju S."/>
            <person name="Secka A."/>
            <person name="Antonio M."/>
            <person name="Oren A."/>
            <person name="Chaudhuri R.R."/>
            <person name="La Ragione R."/>
            <person name="Hildebrand F."/>
            <person name="Pallen M.J."/>
        </authorList>
    </citation>
    <scope>NUCLEOTIDE SEQUENCE</scope>
    <source>
        <strain evidence="2">ChiHcec3-11533</strain>
    </source>
</reference>
<sequence length="268" mass="28862">MELRFSPLFSGSSGNATYAGCDGGHLLVDAGVSCSRIKQELERIGVRPETLSGILVTHEHIDHIRGVGVLSRKYDLPVYATPGTWAAMEDKLGGIAAKNIRVFDPAEDFYLGGMNVQAFEIPHDAAQPVGYTLSVAGARLSIATDIGYVRESWLAAVAGSSAVVLESNYDPDMLKAGPYPYALKQRILGRRGHLANADAGRAAVELIRRGARQIVLGHLSKENNFPELAERTCLYELEEAGIVAGEDADIRIARREGLTGMFAVSCFT</sequence>